<evidence type="ECO:0000256" key="1">
    <source>
        <dbReference type="SAM" id="Coils"/>
    </source>
</evidence>
<dbReference type="EMBL" id="CAXAMN010004447">
    <property type="protein sequence ID" value="CAK9009460.1"/>
    <property type="molecule type" value="Genomic_DNA"/>
</dbReference>
<protein>
    <submittedName>
        <fullName evidence="4">Uncharacterized protein</fullName>
    </submittedName>
</protein>
<evidence type="ECO:0000256" key="2">
    <source>
        <dbReference type="SAM" id="MobiDB-lite"/>
    </source>
</evidence>
<keyword evidence="5" id="KW-1185">Reference proteome</keyword>
<gene>
    <name evidence="4" type="ORF">CCMP2556_LOCUS9673</name>
</gene>
<keyword evidence="3" id="KW-0732">Signal</keyword>
<evidence type="ECO:0000256" key="3">
    <source>
        <dbReference type="SAM" id="SignalP"/>
    </source>
</evidence>
<reference evidence="4 5" key="1">
    <citation type="submission" date="2024-02" db="EMBL/GenBank/DDBJ databases">
        <authorList>
            <person name="Chen Y."/>
            <person name="Shah S."/>
            <person name="Dougan E. K."/>
            <person name="Thang M."/>
            <person name="Chan C."/>
        </authorList>
    </citation>
    <scope>NUCLEOTIDE SEQUENCE [LARGE SCALE GENOMIC DNA]</scope>
</reference>
<dbReference type="Proteomes" id="UP001642484">
    <property type="component" value="Unassembled WGS sequence"/>
</dbReference>
<feature type="compositionally biased region" description="Basic residues" evidence="2">
    <location>
        <begin position="186"/>
        <end position="202"/>
    </location>
</feature>
<comment type="caution">
    <text evidence="4">The sequence shown here is derived from an EMBL/GenBank/DDBJ whole genome shotgun (WGS) entry which is preliminary data.</text>
</comment>
<evidence type="ECO:0000313" key="4">
    <source>
        <dbReference type="EMBL" id="CAK9009460.1"/>
    </source>
</evidence>
<feature type="region of interest" description="Disordered" evidence="2">
    <location>
        <begin position="186"/>
        <end position="232"/>
    </location>
</feature>
<feature type="chain" id="PRO_5045941564" evidence="3">
    <location>
        <begin position="26"/>
        <end position="342"/>
    </location>
</feature>
<feature type="compositionally biased region" description="Acidic residues" evidence="2">
    <location>
        <begin position="163"/>
        <end position="176"/>
    </location>
</feature>
<evidence type="ECO:0000313" key="5">
    <source>
        <dbReference type="Proteomes" id="UP001642484"/>
    </source>
</evidence>
<sequence length="342" mass="38677">MKAPRPVPRVLALLSLAWLAPCAHGEAPLPKVPKVFNAGPDGLPQLPTHVLEEFEDVKDHLNTRASSFEDHLSQLEHASLERVSQQRQVYDAKLREQEKENQVLVKRNAVLAKEIIAARQQNAELKKEVAHQEKLVSFRKSELRALEQQLAEGEKFLQQSMGEEPEGEGEKEEEPEAVSFMEVSRVHHKEAKKSLRHGHRHANKEQEESEETNLTQVESEDAQDEAPKGDEMIDLLAKDLRHLHKAEMKSKISLKKMFLKSFEVGRTRRAALLKQESVLKAELQQTKVLAEQLESKSKKLGMTVETLESKLKKGANFLGQLQKVAAAPPKEVQSLLKEIQPL</sequence>
<name>A0ABP0J504_9DINO</name>
<feature type="coiled-coil region" evidence="1">
    <location>
        <begin position="80"/>
        <end position="135"/>
    </location>
</feature>
<feature type="signal peptide" evidence="3">
    <location>
        <begin position="1"/>
        <end position="25"/>
    </location>
</feature>
<feature type="coiled-coil region" evidence="1">
    <location>
        <begin position="276"/>
        <end position="310"/>
    </location>
</feature>
<feature type="region of interest" description="Disordered" evidence="2">
    <location>
        <begin position="158"/>
        <end position="177"/>
    </location>
</feature>
<organism evidence="4 5">
    <name type="scientific">Durusdinium trenchii</name>
    <dbReference type="NCBI Taxonomy" id="1381693"/>
    <lineage>
        <taxon>Eukaryota</taxon>
        <taxon>Sar</taxon>
        <taxon>Alveolata</taxon>
        <taxon>Dinophyceae</taxon>
        <taxon>Suessiales</taxon>
        <taxon>Symbiodiniaceae</taxon>
        <taxon>Durusdinium</taxon>
    </lineage>
</organism>
<keyword evidence="1" id="KW-0175">Coiled coil</keyword>
<proteinExistence type="predicted"/>
<accession>A0ABP0J504</accession>